<name>A0ABV9T0Z3_9BACT</name>
<evidence type="ECO:0000313" key="2">
    <source>
        <dbReference type="EMBL" id="MFC4872324.1"/>
    </source>
</evidence>
<dbReference type="SUPFAM" id="SSF52317">
    <property type="entry name" value="Class I glutamine amidotransferase-like"/>
    <property type="match status" value="1"/>
</dbReference>
<gene>
    <name evidence="2" type="ORF">ACFPFU_11530</name>
</gene>
<organism evidence="2 3">
    <name type="scientific">Negadavirga shengliensis</name>
    <dbReference type="NCBI Taxonomy" id="1389218"/>
    <lineage>
        <taxon>Bacteria</taxon>
        <taxon>Pseudomonadati</taxon>
        <taxon>Bacteroidota</taxon>
        <taxon>Cytophagia</taxon>
        <taxon>Cytophagales</taxon>
        <taxon>Cyclobacteriaceae</taxon>
        <taxon>Negadavirga</taxon>
    </lineage>
</organism>
<reference evidence="3" key="1">
    <citation type="journal article" date="2019" name="Int. J. Syst. Evol. Microbiol.">
        <title>The Global Catalogue of Microorganisms (GCM) 10K type strain sequencing project: providing services to taxonomists for standard genome sequencing and annotation.</title>
        <authorList>
            <consortium name="The Broad Institute Genomics Platform"/>
            <consortium name="The Broad Institute Genome Sequencing Center for Infectious Disease"/>
            <person name="Wu L."/>
            <person name="Ma J."/>
        </authorList>
    </citation>
    <scope>NUCLEOTIDE SEQUENCE [LARGE SCALE GENOMIC DNA]</scope>
    <source>
        <strain evidence="3">CGMCC 4.7466</strain>
    </source>
</reference>
<protein>
    <submittedName>
        <fullName evidence="2">ThuA domain-containing protein</fullName>
    </submittedName>
</protein>
<dbReference type="EMBL" id="JBHSJJ010000005">
    <property type="protein sequence ID" value="MFC4872324.1"/>
    <property type="molecule type" value="Genomic_DNA"/>
</dbReference>
<dbReference type="InterPro" id="IPR029062">
    <property type="entry name" value="Class_I_gatase-like"/>
</dbReference>
<proteinExistence type="predicted"/>
<keyword evidence="3" id="KW-1185">Reference proteome</keyword>
<dbReference type="Gene3D" id="3.40.50.880">
    <property type="match status" value="1"/>
</dbReference>
<evidence type="ECO:0000313" key="3">
    <source>
        <dbReference type="Proteomes" id="UP001595818"/>
    </source>
</evidence>
<dbReference type="Pfam" id="PF06283">
    <property type="entry name" value="ThuA"/>
    <property type="match status" value="1"/>
</dbReference>
<dbReference type="Proteomes" id="UP001595818">
    <property type="component" value="Unassembled WGS sequence"/>
</dbReference>
<dbReference type="InterPro" id="IPR029010">
    <property type="entry name" value="ThuA-like"/>
</dbReference>
<accession>A0ABV9T0Z3</accession>
<feature type="domain" description="ThuA-like" evidence="1">
    <location>
        <begin position="97"/>
        <end position="308"/>
    </location>
</feature>
<dbReference type="RefSeq" id="WP_377064611.1">
    <property type="nucleotide sequence ID" value="NZ_JBHSJJ010000005.1"/>
</dbReference>
<evidence type="ECO:0000259" key="1">
    <source>
        <dbReference type="Pfam" id="PF06283"/>
    </source>
</evidence>
<sequence length="347" mass="39131">MMTSPPLFKFKFDLKQVSLLLCSFLFVSLACGQQEKLWLQFEGNSGPGKGKKIVLISGDDEYRSEEGMPMMAKILSAHHGFHTTVLFSIDPEKNEVVPNYKNNIPGLEHLRDADLVIMLIRFRELPDDQMKYIDEYIQAGKPIIGLRTSTHAFNYGKENKSPYAKYHWQSTVSEWEQGFGRKILGETWVAHHGHHAVEGTRALLDGIQAEAGHPVLKGVKDIWVASDVYTVKNLGEDAKVLIHGIPTKGMEPDTPINWGKSLMPIAWTQSYTSEKGNKGKVFTSTMGASVDLESEDLRRLIINAAYWCLEMENQIPEKAKADIVGDYKPTMFGFDNFRLGMKVTDFE</sequence>
<comment type="caution">
    <text evidence="2">The sequence shown here is derived from an EMBL/GenBank/DDBJ whole genome shotgun (WGS) entry which is preliminary data.</text>
</comment>